<accession>A0ABN8RE20</accession>
<evidence type="ECO:0000313" key="1">
    <source>
        <dbReference type="EMBL" id="CAH3177635.1"/>
    </source>
</evidence>
<dbReference type="Proteomes" id="UP001159405">
    <property type="component" value="Unassembled WGS sequence"/>
</dbReference>
<dbReference type="EMBL" id="CALNXK010000228">
    <property type="protein sequence ID" value="CAH3177635.1"/>
    <property type="molecule type" value="Genomic_DNA"/>
</dbReference>
<organism evidence="1 2">
    <name type="scientific">Porites lobata</name>
    <dbReference type="NCBI Taxonomy" id="104759"/>
    <lineage>
        <taxon>Eukaryota</taxon>
        <taxon>Metazoa</taxon>
        <taxon>Cnidaria</taxon>
        <taxon>Anthozoa</taxon>
        <taxon>Hexacorallia</taxon>
        <taxon>Scleractinia</taxon>
        <taxon>Fungiina</taxon>
        <taxon>Poritidae</taxon>
        <taxon>Porites</taxon>
    </lineage>
</organism>
<name>A0ABN8RE20_9CNID</name>
<reference evidence="1 2" key="1">
    <citation type="submission" date="2022-05" db="EMBL/GenBank/DDBJ databases">
        <authorList>
            <consortium name="Genoscope - CEA"/>
            <person name="William W."/>
        </authorList>
    </citation>
    <scope>NUCLEOTIDE SEQUENCE [LARGE SCALE GENOMIC DNA]</scope>
</reference>
<proteinExistence type="predicted"/>
<protein>
    <submittedName>
        <fullName evidence="1">Uncharacterized protein</fullName>
    </submittedName>
</protein>
<feature type="non-terminal residue" evidence="1">
    <location>
        <position position="175"/>
    </location>
</feature>
<comment type="caution">
    <text evidence="1">The sequence shown here is derived from an EMBL/GenBank/DDBJ whole genome shotgun (WGS) entry which is preliminary data.</text>
</comment>
<sequence>MADNNELRIKAILLRKIQNSANRRRMLRNALIYLTTKRRQLINVCILSLLLVTSRGIAVTNKYKRSCRRLERNNGWFNLVWSTYSEQRFKKTFRVSRETFSFILARIRHALERDTVNEEPISPECRLAIGLYRLARGDYYYTIAEMTGLGVSSVCTICSEVTRAIVENMWEDCVN</sequence>
<keyword evidence="2" id="KW-1185">Reference proteome</keyword>
<evidence type="ECO:0000313" key="2">
    <source>
        <dbReference type="Proteomes" id="UP001159405"/>
    </source>
</evidence>
<gene>
    <name evidence="1" type="ORF">PLOB_00019470</name>
</gene>